<dbReference type="InterPro" id="IPR027417">
    <property type="entry name" value="P-loop_NTPase"/>
</dbReference>
<name>A0A432ZG38_9GAMM</name>
<dbReference type="InterPro" id="IPR017871">
    <property type="entry name" value="ABC_transporter-like_CS"/>
</dbReference>
<accession>A0A432ZG38</accession>
<dbReference type="Proteomes" id="UP000288279">
    <property type="component" value="Unassembled WGS sequence"/>
</dbReference>
<dbReference type="EMBL" id="PIQG01000003">
    <property type="protein sequence ID" value="RUO76820.1"/>
    <property type="molecule type" value="Genomic_DNA"/>
</dbReference>
<dbReference type="RefSeq" id="WP_126827817.1">
    <property type="nucleotide sequence ID" value="NZ_PIQG01000003.1"/>
</dbReference>
<dbReference type="InterPro" id="IPR003439">
    <property type="entry name" value="ABC_transporter-like_ATP-bd"/>
</dbReference>
<dbReference type="Pfam" id="PF00005">
    <property type="entry name" value="ABC_tran"/>
    <property type="match status" value="1"/>
</dbReference>
<dbReference type="GO" id="GO:0140359">
    <property type="term" value="F:ABC-type transporter activity"/>
    <property type="evidence" value="ECO:0007669"/>
    <property type="project" value="InterPro"/>
</dbReference>
<comment type="subcellular location">
    <subcellularLocation>
        <location evidence="1">Cell membrane</location>
        <topology evidence="1">Multi-pass membrane protein</topology>
    </subcellularLocation>
</comment>
<evidence type="ECO:0000256" key="5">
    <source>
        <dbReference type="ARBA" id="ARBA00022989"/>
    </source>
</evidence>
<dbReference type="SUPFAM" id="SSF90123">
    <property type="entry name" value="ABC transporter transmembrane region"/>
    <property type="match status" value="1"/>
</dbReference>
<dbReference type="InterPro" id="IPR036640">
    <property type="entry name" value="ABC1_TM_sf"/>
</dbReference>
<dbReference type="SUPFAM" id="SSF52540">
    <property type="entry name" value="P-loop containing nucleoside triphosphate hydrolases"/>
    <property type="match status" value="1"/>
</dbReference>
<evidence type="ECO:0000313" key="11">
    <source>
        <dbReference type="Proteomes" id="UP000288279"/>
    </source>
</evidence>
<keyword evidence="3" id="KW-0547">Nucleotide-binding</keyword>
<evidence type="ECO:0000256" key="1">
    <source>
        <dbReference type="ARBA" id="ARBA00004651"/>
    </source>
</evidence>
<feature type="transmembrane region" description="Helical" evidence="7">
    <location>
        <begin position="50"/>
        <end position="73"/>
    </location>
</feature>
<sequence>MWWSRYRRDPDLKPWIESVYSQRLRWIVGLVLMLLTGLSAIGLLSLSGWFIAACAVIVGVEIYVPGGGIRFFAIARTLSRYLERVSNHDFVLKLQVIWRTRLFKTLTQRRPQHALEFRLGHVLQQFTQDIDALDSLFLRLMAPPVVAVLAVILVSLFVGYFSLLAGAIILLGFALIIWQSTARLPRQSFSHAARLQTATEQVRTQALDHVAGLLELSAWQVLPRSEQALLKRSEHWQKQRLYQQQHQARQAQLNQLWLQLILFAVIAVSMFTLPLANVELLPLLVMLPLAVLGLTEVIQVLPQVGISYGQVKAAGRRLRRRLQHGNESRYSPTDAQVIEQTPQDISCQDLQIGYPERVVLEHFTCCFKAAQHYAIIGRSGRGKSTLLNTILGLTPPLNGQLKVGSEPLELLALPTWFSQVSLLQQGASLISASVAENLRMANATASDDELWRVLEAVELAERIRQHPDQLGMWLEVDSRNLSGGQARRLMLARALLHPGWLVLLDEPFAGIDVAQRERIKLVIQPWLSGKTVLYFAHTEAASGPVSEQIKI</sequence>
<organism evidence="10 11">
    <name type="scientific">Pseudidiomarina taiwanensis</name>
    <dbReference type="NCBI Taxonomy" id="337250"/>
    <lineage>
        <taxon>Bacteria</taxon>
        <taxon>Pseudomonadati</taxon>
        <taxon>Pseudomonadota</taxon>
        <taxon>Gammaproteobacteria</taxon>
        <taxon>Alteromonadales</taxon>
        <taxon>Idiomarinaceae</taxon>
        <taxon>Pseudidiomarina</taxon>
    </lineage>
</organism>
<keyword evidence="2 7" id="KW-0812">Transmembrane</keyword>
<feature type="domain" description="ABC transmembrane type-1" evidence="9">
    <location>
        <begin position="27"/>
        <end position="268"/>
    </location>
</feature>
<keyword evidence="11" id="KW-1185">Reference proteome</keyword>
<evidence type="ECO:0000259" key="9">
    <source>
        <dbReference type="PROSITE" id="PS50929"/>
    </source>
</evidence>
<dbReference type="SMART" id="SM00382">
    <property type="entry name" value="AAA"/>
    <property type="match status" value="1"/>
</dbReference>
<dbReference type="PANTHER" id="PTHR24221">
    <property type="entry name" value="ATP-BINDING CASSETTE SUB-FAMILY B"/>
    <property type="match status" value="1"/>
</dbReference>
<protein>
    <recommendedName>
        <fullName evidence="12">Thiol reductant ABC exporter subunit CydC</fullName>
    </recommendedName>
</protein>
<dbReference type="Gene3D" id="3.40.50.300">
    <property type="entry name" value="P-loop containing nucleotide triphosphate hydrolases"/>
    <property type="match status" value="1"/>
</dbReference>
<dbReference type="GO" id="GO:0005524">
    <property type="term" value="F:ATP binding"/>
    <property type="evidence" value="ECO:0007669"/>
    <property type="project" value="UniProtKB-KW"/>
</dbReference>
<feature type="transmembrane region" description="Helical" evidence="7">
    <location>
        <begin position="256"/>
        <end position="277"/>
    </location>
</feature>
<reference evidence="10 11" key="1">
    <citation type="journal article" date="2011" name="Front. Microbiol.">
        <title>Genomic signatures of strain selection and enhancement in Bacillus atrophaeus var. globigii, a historical biowarfare simulant.</title>
        <authorList>
            <person name="Gibbons H.S."/>
            <person name="Broomall S.M."/>
            <person name="McNew L.A."/>
            <person name="Daligault H."/>
            <person name="Chapman C."/>
            <person name="Bruce D."/>
            <person name="Karavis M."/>
            <person name="Krepps M."/>
            <person name="McGregor P.A."/>
            <person name="Hong C."/>
            <person name="Park K.H."/>
            <person name="Akmal A."/>
            <person name="Feldman A."/>
            <person name="Lin J.S."/>
            <person name="Chang W.E."/>
            <person name="Higgs B.W."/>
            <person name="Demirev P."/>
            <person name="Lindquist J."/>
            <person name="Liem A."/>
            <person name="Fochler E."/>
            <person name="Read T.D."/>
            <person name="Tapia R."/>
            <person name="Johnson S."/>
            <person name="Bishop-Lilly K.A."/>
            <person name="Detter C."/>
            <person name="Han C."/>
            <person name="Sozhamannan S."/>
            <person name="Rosenzweig C.N."/>
            <person name="Skowronski E.W."/>
        </authorList>
    </citation>
    <scope>NUCLEOTIDE SEQUENCE [LARGE SCALE GENOMIC DNA]</scope>
    <source>
        <strain evidence="10 11">PIT1</strain>
    </source>
</reference>
<evidence type="ECO:0000256" key="2">
    <source>
        <dbReference type="ARBA" id="ARBA00022692"/>
    </source>
</evidence>
<keyword evidence="4" id="KW-0067">ATP-binding</keyword>
<dbReference type="GO" id="GO:0005886">
    <property type="term" value="C:plasma membrane"/>
    <property type="evidence" value="ECO:0007669"/>
    <property type="project" value="UniProtKB-SubCell"/>
</dbReference>
<feature type="domain" description="ABC transporter" evidence="8">
    <location>
        <begin position="345"/>
        <end position="549"/>
    </location>
</feature>
<comment type="caution">
    <text evidence="10">The sequence shown here is derived from an EMBL/GenBank/DDBJ whole genome shotgun (WGS) entry which is preliminary data.</text>
</comment>
<feature type="transmembrane region" description="Helical" evidence="7">
    <location>
        <begin position="24"/>
        <end position="44"/>
    </location>
</feature>
<dbReference type="GO" id="GO:0034040">
    <property type="term" value="F:ATPase-coupled lipid transmembrane transporter activity"/>
    <property type="evidence" value="ECO:0007669"/>
    <property type="project" value="TreeGrafter"/>
</dbReference>
<keyword evidence="6 7" id="KW-0472">Membrane</keyword>
<keyword evidence="5 7" id="KW-1133">Transmembrane helix</keyword>
<evidence type="ECO:0000313" key="10">
    <source>
        <dbReference type="EMBL" id="RUO76820.1"/>
    </source>
</evidence>
<dbReference type="PANTHER" id="PTHR24221:SF653">
    <property type="entry name" value="TRANSPORT ATP-BINDING PROTEIN CYDC"/>
    <property type="match status" value="1"/>
</dbReference>
<evidence type="ECO:0000259" key="8">
    <source>
        <dbReference type="PROSITE" id="PS50893"/>
    </source>
</evidence>
<dbReference type="OrthoDB" id="9802264at2"/>
<dbReference type="InterPro" id="IPR003593">
    <property type="entry name" value="AAA+_ATPase"/>
</dbReference>
<dbReference type="GO" id="GO:0016887">
    <property type="term" value="F:ATP hydrolysis activity"/>
    <property type="evidence" value="ECO:0007669"/>
    <property type="project" value="InterPro"/>
</dbReference>
<dbReference type="PROSITE" id="PS50893">
    <property type="entry name" value="ABC_TRANSPORTER_2"/>
    <property type="match status" value="1"/>
</dbReference>
<proteinExistence type="predicted"/>
<dbReference type="Gene3D" id="1.20.1560.10">
    <property type="entry name" value="ABC transporter type 1, transmembrane domain"/>
    <property type="match status" value="1"/>
</dbReference>
<dbReference type="PROSITE" id="PS00211">
    <property type="entry name" value="ABC_TRANSPORTER_1"/>
    <property type="match status" value="1"/>
</dbReference>
<dbReference type="InterPro" id="IPR039421">
    <property type="entry name" value="Type_1_exporter"/>
</dbReference>
<evidence type="ECO:0000256" key="4">
    <source>
        <dbReference type="ARBA" id="ARBA00022840"/>
    </source>
</evidence>
<dbReference type="AlphaFoldDB" id="A0A432ZG38"/>
<evidence type="ECO:0000256" key="7">
    <source>
        <dbReference type="SAM" id="Phobius"/>
    </source>
</evidence>
<evidence type="ECO:0000256" key="6">
    <source>
        <dbReference type="ARBA" id="ARBA00023136"/>
    </source>
</evidence>
<evidence type="ECO:0000256" key="3">
    <source>
        <dbReference type="ARBA" id="ARBA00022741"/>
    </source>
</evidence>
<dbReference type="PROSITE" id="PS50929">
    <property type="entry name" value="ABC_TM1F"/>
    <property type="match status" value="1"/>
</dbReference>
<feature type="transmembrane region" description="Helical" evidence="7">
    <location>
        <begin position="136"/>
        <end position="154"/>
    </location>
</feature>
<evidence type="ECO:0008006" key="12">
    <source>
        <dbReference type="Google" id="ProtNLM"/>
    </source>
</evidence>
<feature type="transmembrane region" description="Helical" evidence="7">
    <location>
        <begin position="160"/>
        <end position="178"/>
    </location>
</feature>
<gene>
    <name evidence="10" type="ORF">CWI83_07815</name>
</gene>
<dbReference type="InterPro" id="IPR011527">
    <property type="entry name" value="ABC1_TM_dom"/>
</dbReference>